<keyword evidence="1" id="KW-1133">Transmembrane helix</keyword>
<keyword evidence="1" id="KW-0472">Membrane</keyword>
<feature type="transmembrane region" description="Helical" evidence="1">
    <location>
        <begin position="111"/>
        <end position="130"/>
    </location>
</feature>
<dbReference type="EMBL" id="MFUG01000007">
    <property type="protein sequence ID" value="OGI76210.1"/>
    <property type="molecule type" value="Genomic_DNA"/>
</dbReference>
<name>A0A1F6W2S3_9BACT</name>
<accession>A0A1F6W2S3</accession>
<comment type="caution">
    <text evidence="2">The sequence shown here is derived from an EMBL/GenBank/DDBJ whole genome shotgun (WGS) entry which is preliminary data.</text>
</comment>
<evidence type="ECO:0000313" key="2">
    <source>
        <dbReference type="EMBL" id="OGI76210.1"/>
    </source>
</evidence>
<dbReference type="STRING" id="1801756.A3C67_03270"/>
<organism evidence="2 3">
    <name type="scientific">Candidatus Nomurabacteria bacterium RIFCSPHIGHO2_02_FULL_42_19</name>
    <dbReference type="NCBI Taxonomy" id="1801756"/>
    <lineage>
        <taxon>Bacteria</taxon>
        <taxon>Candidatus Nomuraibacteriota</taxon>
    </lineage>
</organism>
<feature type="transmembrane region" description="Helical" evidence="1">
    <location>
        <begin position="137"/>
        <end position="155"/>
    </location>
</feature>
<sequence length="301" mass="32277">MNPNWIRATVASVLLAILLKVGVGIPFLTTFVALGIIYVTQIVFTELGSGVAIAWRGMRLTANVAMGIIIFLALRFLAAKTLGLYPADTYGNVDDSGGAYSILVGHDVSSVILWEVCFAFVAGGLAVAWANGKERRIVGTIFVVSLAILSIQIAFPKYVGTWPNRDTISTTLVDNGVVGTSAKGAWAFMFGKPAPPPPPNVVYSPVVGRAVAQEVVSPPRLINATTPVALSVDYEFNLEANVPIRIKYADGQEYIHQPGEKCQQAPTPRGLGPKVFTDPKDPGKVVSFRLYRLERGEGTCK</sequence>
<evidence type="ECO:0000313" key="3">
    <source>
        <dbReference type="Proteomes" id="UP000179275"/>
    </source>
</evidence>
<feature type="transmembrane region" description="Helical" evidence="1">
    <location>
        <begin position="34"/>
        <end position="53"/>
    </location>
</feature>
<protein>
    <submittedName>
        <fullName evidence="2">Uncharacterized protein</fullName>
    </submittedName>
</protein>
<dbReference type="Proteomes" id="UP000179275">
    <property type="component" value="Unassembled WGS sequence"/>
</dbReference>
<keyword evidence="1" id="KW-0812">Transmembrane</keyword>
<feature type="transmembrane region" description="Helical" evidence="1">
    <location>
        <begin position="60"/>
        <end position="78"/>
    </location>
</feature>
<dbReference type="AlphaFoldDB" id="A0A1F6W2S3"/>
<gene>
    <name evidence="2" type="ORF">A3C67_03270</name>
</gene>
<evidence type="ECO:0000256" key="1">
    <source>
        <dbReference type="SAM" id="Phobius"/>
    </source>
</evidence>
<proteinExistence type="predicted"/>
<reference evidence="2 3" key="1">
    <citation type="journal article" date="2016" name="Nat. Commun.">
        <title>Thousands of microbial genomes shed light on interconnected biogeochemical processes in an aquifer system.</title>
        <authorList>
            <person name="Anantharaman K."/>
            <person name="Brown C.T."/>
            <person name="Hug L.A."/>
            <person name="Sharon I."/>
            <person name="Castelle C.J."/>
            <person name="Probst A.J."/>
            <person name="Thomas B.C."/>
            <person name="Singh A."/>
            <person name="Wilkins M.J."/>
            <person name="Karaoz U."/>
            <person name="Brodie E.L."/>
            <person name="Williams K.H."/>
            <person name="Hubbard S.S."/>
            <person name="Banfield J.F."/>
        </authorList>
    </citation>
    <scope>NUCLEOTIDE SEQUENCE [LARGE SCALE GENOMIC DNA]</scope>
</reference>